<dbReference type="AlphaFoldDB" id="U9T488"/>
<dbReference type="HOGENOM" id="CLU_1982756_0_0_1"/>
<evidence type="ECO:0000313" key="1">
    <source>
        <dbReference type="EMBL" id="ESA02187.1"/>
    </source>
</evidence>
<gene>
    <name evidence="1" type="ORF">GLOINDRAFT_86506</name>
</gene>
<reference evidence="1" key="1">
    <citation type="submission" date="2013-07" db="EMBL/GenBank/DDBJ databases">
        <title>The genome of an arbuscular mycorrhizal fungus provides insights into the evolution of the oldest plant symbiosis.</title>
        <authorList>
            <consortium name="DOE Joint Genome Institute"/>
            <person name="Tisserant E."/>
            <person name="Malbreil M."/>
            <person name="Kuo A."/>
            <person name="Kohler A."/>
            <person name="Symeonidi A."/>
            <person name="Balestrini R."/>
            <person name="Charron P."/>
            <person name="Duensing N."/>
            <person name="Frei-dit-Frey N."/>
            <person name="Gianinazzi-Pearson V."/>
            <person name="Gilbert B."/>
            <person name="Handa Y."/>
            <person name="Hijri M."/>
            <person name="Kaul R."/>
            <person name="Kawaguchi M."/>
            <person name="Krajinski F."/>
            <person name="Lammers P."/>
            <person name="Lapierre D."/>
            <person name="Masclaux F.G."/>
            <person name="Murat C."/>
            <person name="Morin E."/>
            <person name="Ndikumana S."/>
            <person name="Pagni M."/>
            <person name="Petitpierre D."/>
            <person name="Requena N."/>
            <person name="Rosikiewicz P."/>
            <person name="Riley R."/>
            <person name="Saito K."/>
            <person name="San Clemente H."/>
            <person name="Shapiro H."/>
            <person name="van Tuinen D."/>
            <person name="Becard G."/>
            <person name="Bonfante P."/>
            <person name="Paszkowski U."/>
            <person name="Shachar-Hill Y."/>
            <person name="Young J.P."/>
            <person name="Sanders I.R."/>
            <person name="Henrissat B."/>
            <person name="Rensing S.A."/>
            <person name="Grigoriev I.V."/>
            <person name="Corradi N."/>
            <person name="Roux C."/>
            <person name="Martin F."/>
        </authorList>
    </citation>
    <scope>NUCLEOTIDE SEQUENCE</scope>
    <source>
        <strain evidence="1">DAOM 197198</strain>
    </source>
</reference>
<accession>U9T488</accession>
<proteinExistence type="predicted"/>
<sequence length="126" mass="14677">MDWCICILCALSKKFGLFIIEFIHYIVISNICKKVLRILSLLFSIIFMVTYATSFFYNGVKSSDVAFVNDIYTKTSENSDMHDTLHSLNPYVCCHQNAITRIIFLRPLFMKQMLMKLKNIIETENS</sequence>
<organism evidence="1">
    <name type="scientific">Rhizophagus irregularis (strain DAOM 181602 / DAOM 197198 / MUCL 43194)</name>
    <name type="common">Arbuscular mycorrhizal fungus</name>
    <name type="synonym">Glomus intraradices</name>
    <dbReference type="NCBI Taxonomy" id="747089"/>
    <lineage>
        <taxon>Eukaryota</taxon>
        <taxon>Fungi</taxon>
        <taxon>Fungi incertae sedis</taxon>
        <taxon>Mucoromycota</taxon>
        <taxon>Glomeromycotina</taxon>
        <taxon>Glomeromycetes</taxon>
        <taxon>Glomerales</taxon>
        <taxon>Glomeraceae</taxon>
        <taxon>Rhizophagus</taxon>
    </lineage>
</organism>
<dbReference type="EMBL" id="KI295897">
    <property type="protein sequence ID" value="ESA02187.1"/>
    <property type="molecule type" value="Genomic_DNA"/>
</dbReference>
<name>U9T488_RHIID</name>
<protein>
    <submittedName>
        <fullName evidence="1">Uncharacterized protein</fullName>
    </submittedName>
</protein>